<feature type="compositionally biased region" description="Polar residues" evidence="1">
    <location>
        <begin position="1"/>
        <end position="12"/>
    </location>
</feature>
<reference evidence="3" key="1">
    <citation type="submission" date="2022-12" db="EMBL/GenBank/DDBJ databases">
        <title>Draft genome assemblies for two species of Escallonia (Escalloniales).</title>
        <authorList>
            <person name="Chanderbali A."/>
            <person name="Dervinis C."/>
            <person name="Anghel I."/>
            <person name="Soltis D."/>
            <person name="Soltis P."/>
            <person name="Zapata F."/>
        </authorList>
    </citation>
    <scope>NUCLEOTIDE SEQUENCE</scope>
    <source>
        <strain evidence="3">UCBG92.1500</strain>
        <tissue evidence="3">Leaf</tissue>
    </source>
</reference>
<feature type="domain" description="Ty3 transposon capsid-like protein" evidence="2">
    <location>
        <begin position="77"/>
        <end position="166"/>
    </location>
</feature>
<accession>A0AA88QS58</accession>
<dbReference type="AlphaFoldDB" id="A0AA88QS58"/>
<dbReference type="InterPro" id="IPR045358">
    <property type="entry name" value="Ty3_capsid"/>
</dbReference>
<dbReference type="Pfam" id="PF19259">
    <property type="entry name" value="Ty3_capsid"/>
    <property type="match status" value="1"/>
</dbReference>
<proteinExistence type="predicted"/>
<feature type="region of interest" description="Disordered" evidence="1">
    <location>
        <begin position="1"/>
        <end position="42"/>
    </location>
</feature>
<feature type="compositionally biased region" description="Basic and acidic residues" evidence="1">
    <location>
        <begin position="13"/>
        <end position="33"/>
    </location>
</feature>
<sequence>MISRINTQLDNVTNEKEHGEASHNHRQRSDANTESRGGSSGTYLPKMVKLDFPKFNGDEVPTSWVFYQLIKGEQGVISWPTFKEELRVRYGRTQFQDFFGDLMKLQQSDDAVKQYQTQFDKHLIRVGKLYQEQQVGYFISGLKENLKVDLKAYKPTSLSSATSLACLMKLEILIPDGAQLWRQIMLLVSLQGRIALTCLPNDYRLQNSVKVSNRLRKYRQQAERTKYGGGCFIKRQEYRGESFAVSSPVSQWLESIKEEIEKSPIMLEIMKGCKLGRPWDHGISKMESCF</sequence>
<evidence type="ECO:0000313" key="4">
    <source>
        <dbReference type="Proteomes" id="UP001187471"/>
    </source>
</evidence>
<comment type="caution">
    <text evidence="3">The sequence shown here is derived from an EMBL/GenBank/DDBJ whole genome shotgun (WGS) entry which is preliminary data.</text>
</comment>
<evidence type="ECO:0000313" key="3">
    <source>
        <dbReference type="EMBL" id="KAK2969546.1"/>
    </source>
</evidence>
<name>A0AA88QS58_9ASTE</name>
<protein>
    <recommendedName>
        <fullName evidence="2">Ty3 transposon capsid-like protein domain-containing protein</fullName>
    </recommendedName>
</protein>
<keyword evidence="4" id="KW-1185">Reference proteome</keyword>
<organism evidence="3 4">
    <name type="scientific">Escallonia rubra</name>
    <dbReference type="NCBI Taxonomy" id="112253"/>
    <lineage>
        <taxon>Eukaryota</taxon>
        <taxon>Viridiplantae</taxon>
        <taxon>Streptophyta</taxon>
        <taxon>Embryophyta</taxon>
        <taxon>Tracheophyta</taxon>
        <taxon>Spermatophyta</taxon>
        <taxon>Magnoliopsida</taxon>
        <taxon>eudicotyledons</taxon>
        <taxon>Gunneridae</taxon>
        <taxon>Pentapetalae</taxon>
        <taxon>asterids</taxon>
        <taxon>campanulids</taxon>
        <taxon>Escalloniales</taxon>
        <taxon>Escalloniaceae</taxon>
        <taxon>Escallonia</taxon>
    </lineage>
</organism>
<evidence type="ECO:0000259" key="2">
    <source>
        <dbReference type="Pfam" id="PF19259"/>
    </source>
</evidence>
<dbReference type="Proteomes" id="UP001187471">
    <property type="component" value="Unassembled WGS sequence"/>
</dbReference>
<dbReference type="EMBL" id="JAVXUO010002797">
    <property type="protein sequence ID" value="KAK2969546.1"/>
    <property type="molecule type" value="Genomic_DNA"/>
</dbReference>
<evidence type="ECO:0000256" key="1">
    <source>
        <dbReference type="SAM" id="MobiDB-lite"/>
    </source>
</evidence>
<gene>
    <name evidence="3" type="ORF">RJ640_023804</name>
</gene>